<feature type="repeat" description="Solcar" evidence="8">
    <location>
        <begin position="68"/>
        <end position="172"/>
    </location>
</feature>
<evidence type="ECO:0000256" key="9">
    <source>
        <dbReference type="RuleBase" id="RU000488"/>
    </source>
</evidence>
<dbReference type="GO" id="GO:0006862">
    <property type="term" value="P:nucleotide transport"/>
    <property type="evidence" value="ECO:0007669"/>
    <property type="project" value="InterPro"/>
</dbReference>
<evidence type="ECO:0000256" key="5">
    <source>
        <dbReference type="ARBA" id="ARBA00022737"/>
    </source>
</evidence>
<dbReference type="Gene3D" id="1.50.40.10">
    <property type="entry name" value="Mitochondrial carrier domain"/>
    <property type="match status" value="1"/>
</dbReference>
<evidence type="ECO:0000256" key="4">
    <source>
        <dbReference type="ARBA" id="ARBA00022692"/>
    </source>
</evidence>
<dbReference type="Pfam" id="PF01960">
    <property type="entry name" value="ArgJ"/>
    <property type="match status" value="1"/>
</dbReference>
<comment type="subcellular location">
    <subcellularLocation>
        <location evidence="1">Membrane</location>
        <topology evidence="1">Multi-pass membrane protein</topology>
    </subcellularLocation>
</comment>
<sequence length="172" mass="18904">MEAMEVGVTKVGVGGMAKGSGMIHPNMATMLGVYFTIYEQFKSLLSSSDVQIFIEMVCVQMTVIIFQLELIWAMAAAAGAGAATTIATNPLWVVKTRLQEKGFRNCSKYSSIPISIKDVSVKTTQGMRPGVVPYRSTLSALRRISREEGIRGLYRLVLLNMRPSSWSIYNAL</sequence>
<comment type="caution">
    <text evidence="11">The sequence shown here is derived from an EMBL/GenBank/DDBJ whole genome shotgun (WGS) entry which is preliminary data.</text>
</comment>
<keyword evidence="6 10" id="KW-1133">Transmembrane helix</keyword>
<gene>
    <name evidence="11" type="ORF">RIF29_09727</name>
</gene>
<proteinExistence type="inferred from homology"/>
<dbReference type="PANTHER" id="PTHR45683">
    <property type="entry name" value="MITOCHONDRIAL NICOTINAMIDE ADENINE DINUCLEOTIDE TRANSPORTER 1-RELATED-RELATED"/>
    <property type="match status" value="1"/>
</dbReference>
<evidence type="ECO:0000256" key="6">
    <source>
        <dbReference type="ARBA" id="ARBA00022989"/>
    </source>
</evidence>
<dbReference type="AlphaFoldDB" id="A0AAN9FV85"/>
<name>A0AAN9FV85_CROPI</name>
<accession>A0AAN9FV85</accession>
<dbReference type="Pfam" id="PF00153">
    <property type="entry name" value="Mito_carr"/>
    <property type="match status" value="1"/>
</dbReference>
<keyword evidence="12" id="KW-1185">Reference proteome</keyword>
<evidence type="ECO:0000256" key="7">
    <source>
        <dbReference type="ARBA" id="ARBA00023136"/>
    </source>
</evidence>
<reference evidence="11 12" key="1">
    <citation type="submission" date="2024-01" db="EMBL/GenBank/DDBJ databases">
        <title>The genomes of 5 underutilized Papilionoideae crops provide insights into root nodulation and disease resistanc.</title>
        <authorList>
            <person name="Yuan L."/>
        </authorList>
    </citation>
    <scope>NUCLEOTIDE SEQUENCE [LARGE SCALE GENOMIC DNA]</scope>
    <source>
        <strain evidence="11">ZHUSHIDOU_FW_LH</strain>
        <tissue evidence="11">Leaf</tissue>
    </source>
</reference>
<evidence type="ECO:0000313" key="11">
    <source>
        <dbReference type="EMBL" id="KAK7281599.1"/>
    </source>
</evidence>
<evidence type="ECO:0000256" key="1">
    <source>
        <dbReference type="ARBA" id="ARBA00004141"/>
    </source>
</evidence>
<evidence type="ECO:0000256" key="2">
    <source>
        <dbReference type="ARBA" id="ARBA00006375"/>
    </source>
</evidence>
<comment type="similarity">
    <text evidence="2 9">Belongs to the mitochondrial carrier (TC 2.A.29) family.</text>
</comment>
<dbReference type="GO" id="GO:0016020">
    <property type="term" value="C:membrane"/>
    <property type="evidence" value="ECO:0007669"/>
    <property type="project" value="UniProtKB-SubCell"/>
</dbReference>
<keyword evidence="5" id="KW-0677">Repeat</keyword>
<dbReference type="GO" id="GO:0055085">
    <property type="term" value="P:transmembrane transport"/>
    <property type="evidence" value="ECO:0007669"/>
    <property type="project" value="InterPro"/>
</dbReference>
<dbReference type="Proteomes" id="UP001372338">
    <property type="component" value="Unassembled WGS sequence"/>
</dbReference>
<dbReference type="SUPFAM" id="SSF103506">
    <property type="entry name" value="Mitochondrial carrier"/>
    <property type="match status" value="1"/>
</dbReference>
<dbReference type="GO" id="GO:0004358">
    <property type="term" value="F:L-glutamate N-acetyltransferase activity, acting on acetyl-L-ornithine as donor"/>
    <property type="evidence" value="ECO:0007669"/>
    <property type="project" value="InterPro"/>
</dbReference>
<dbReference type="PROSITE" id="PS50920">
    <property type="entry name" value="SOLCAR"/>
    <property type="match status" value="1"/>
</dbReference>
<keyword evidence="3 9" id="KW-0813">Transport</keyword>
<organism evidence="11 12">
    <name type="scientific">Crotalaria pallida</name>
    <name type="common">Smooth rattlebox</name>
    <name type="synonym">Crotalaria striata</name>
    <dbReference type="NCBI Taxonomy" id="3830"/>
    <lineage>
        <taxon>Eukaryota</taxon>
        <taxon>Viridiplantae</taxon>
        <taxon>Streptophyta</taxon>
        <taxon>Embryophyta</taxon>
        <taxon>Tracheophyta</taxon>
        <taxon>Spermatophyta</taxon>
        <taxon>Magnoliopsida</taxon>
        <taxon>eudicotyledons</taxon>
        <taxon>Gunneridae</taxon>
        <taxon>Pentapetalae</taxon>
        <taxon>rosids</taxon>
        <taxon>fabids</taxon>
        <taxon>Fabales</taxon>
        <taxon>Fabaceae</taxon>
        <taxon>Papilionoideae</taxon>
        <taxon>50 kb inversion clade</taxon>
        <taxon>genistoids sensu lato</taxon>
        <taxon>core genistoids</taxon>
        <taxon>Crotalarieae</taxon>
        <taxon>Crotalaria</taxon>
    </lineage>
</organism>
<dbReference type="InterPro" id="IPR023395">
    <property type="entry name" value="MCP_dom_sf"/>
</dbReference>
<evidence type="ECO:0000256" key="3">
    <source>
        <dbReference type="ARBA" id="ARBA00022448"/>
    </source>
</evidence>
<evidence type="ECO:0000256" key="8">
    <source>
        <dbReference type="PROSITE-ProRule" id="PRU00282"/>
    </source>
</evidence>
<dbReference type="InterPro" id="IPR002813">
    <property type="entry name" value="Arg_biosynth_ArgJ"/>
</dbReference>
<evidence type="ECO:0000256" key="10">
    <source>
        <dbReference type="SAM" id="Phobius"/>
    </source>
</evidence>
<protein>
    <submittedName>
        <fullName evidence="11">Uncharacterized protein</fullName>
    </submittedName>
</protein>
<dbReference type="InterPro" id="IPR018108">
    <property type="entry name" value="MCP_transmembrane"/>
</dbReference>
<dbReference type="EMBL" id="JAYWIO010000002">
    <property type="protein sequence ID" value="KAK7281599.1"/>
    <property type="molecule type" value="Genomic_DNA"/>
</dbReference>
<feature type="transmembrane region" description="Helical" evidence="10">
    <location>
        <begin position="74"/>
        <end position="94"/>
    </location>
</feature>
<dbReference type="InterPro" id="IPR044712">
    <property type="entry name" value="SLC25A32-like"/>
</dbReference>
<keyword evidence="7 8" id="KW-0472">Membrane</keyword>
<evidence type="ECO:0000313" key="12">
    <source>
        <dbReference type="Proteomes" id="UP001372338"/>
    </source>
</evidence>
<dbReference type="GO" id="GO:0006526">
    <property type="term" value="P:L-arginine biosynthetic process"/>
    <property type="evidence" value="ECO:0007669"/>
    <property type="project" value="InterPro"/>
</dbReference>
<keyword evidence="4 8" id="KW-0812">Transmembrane</keyword>